<dbReference type="Proteomes" id="UP001500665">
    <property type="component" value="Unassembled WGS sequence"/>
</dbReference>
<dbReference type="EMBL" id="BAAAHH010000051">
    <property type="protein sequence ID" value="GAA0967713.1"/>
    <property type="molecule type" value="Genomic_DNA"/>
</dbReference>
<comment type="caution">
    <text evidence="2">The sequence shown here is derived from an EMBL/GenBank/DDBJ whole genome shotgun (WGS) entry which is preliminary data.</text>
</comment>
<name>A0ABP4CIM7_9ACTN</name>
<organism evidence="2 3">
    <name type="scientific">Actinocorallia libanotica</name>
    <dbReference type="NCBI Taxonomy" id="46162"/>
    <lineage>
        <taxon>Bacteria</taxon>
        <taxon>Bacillati</taxon>
        <taxon>Actinomycetota</taxon>
        <taxon>Actinomycetes</taxon>
        <taxon>Streptosporangiales</taxon>
        <taxon>Thermomonosporaceae</taxon>
        <taxon>Actinocorallia</taxon>
    </lineage>
</organism>
<feature type="transmembrane region" description="Helical" evidence="1">
    <location>
        <begin position="21"/>
        <end position="42"/>
    </location>
</feature>
<protein>
    <recommendedName>
        <fullName evidence="4">Ribosomally synthesized peptide with SipW-like signal peptide</fullName>
    </recommendedName>
</protein>
<evidence type="ECO:0000256" key="1">
    <source>
        <dbReference type="SAM" id="Phobius"/>
    </source>
</evidence>
<sequence>MSGTHRATSNRSRRKKNTGKALPAILAAVVAVVAIGVVVFLVRPDGEADGTARRDVPASANAPETGTQLKFTSTEDFGYTMGAIRAGLESGRAYIEYLVVNTSGRTAPFEAPAQLYLPEEDSGSKLCAAQEGVAEGLCSPPTETEIVGSVGGAQPSPDGVDQYMPDGAAFVVRVTTKDPVAQSAKAETFRLYVWDVRFVTNRIAQGLPLP</sequence>
<keyword evidence="3" id="KW-1185">Reference proteome</keyword>
<keyword evidence="1" id="KW-0472">Membrane</keyword>
<keyword evidence="1" id="KW-1133">Transmembrane helix</keyword>
<evidence type="ECO:0008006" key="4">
    <source>
        <dbReference type="Google" id="ProtNLM"/>
    </source>
</evidence>
<accession>A0ABP4CIM7</accession>
<evidence type="ECO:0000313" key="2">
    <source>
        <dbReference type="EMBL" id="GAA0967713.1"/>
    </source>
</evidence>
<evidence type="ECO:0000313" key="3">
    <source>
        <dbReference type="Proteomes" id="UP001500665"/>
    </source>
</evidence>
<proteinExistence type="predicted"/>
<dbReference type="RefSeq" id="WP_344246707.1">
    <property type="nucleotide sequence ID" value="NZ_BAAAHH010000051.1"/>
</dbReference>
<reference evidence="3" key="1">
    <citation type="journal article" date="2019" name="Int. J. Syst. Evol. Microbiol.">
        <title>The Global Catalogue of Microorganisms (GCM) 10K type strain sequencing project: providing services to taxonomists for standard genome sequencing and annotation.</title>
        <authorList>
            <consortium name="The Broad Institute Genomics Platform"/>
            <consortium name="The Broad Institute Genome Sequencing Center for Infectious Disease"/>
            <person name="Wu L."/>
            <person name="Ma J."/>
        </authorList>
    </citation>
    <scope>NUCLEOTIDE SEQUENCE [LARGE SCALE GENOMIC DNA]</scope>
    <source>
        <strain evidence="3">JCM 10696</strain>
    </source>
</reference>
<keyword evidence="1" id="KW-0812">Transmembrane</keyword>
<gene>
    <name evidence="2" type="ORF">GCM10009550_71940</name>
</gene>